<organism evidence="15 16">
    <name type="scientific">Heracleum sosnowskyi</name>
    <dbReference type="NCBI Taxonomy" id="360622"/>
    <lineage>
        <taxon>Eukaryota</taxon>
        <taxon>Viridiplantae</taxon>
        <taxon>Streptophyta</taxon>
        <taxon>Embryophyta</taxon>
        <taxon>Tracheophyta</taxon>
        <taxon>Spermatophyta</taxon>
        <taxon>Magnoliopsida</taxon>
        <taxon>eudicotyledons</taxon>
        <taxon>Gunneridae</taxon>
        <taxon>Pentapetalae</taxon>
        <taxon>asterids</taxon>
        <taxon>campanulids</taxon>
        <taxon>Apiales</taxon>
        <taxon>Apiaceae</taxon>
        <taxon>Apioideae</taxon>
        <taxon>apioid superclade</taxon>
        <taxon>Tordylieae</taxon>
        <taxon>Tordyliinae</taxon>
        <taxon>Heracleum</taxon>
    </lineage>
</organism>
<feature type="transmembrane region" description="Helical" evidence="14">
    <location>
        <begin position="88"/>
        <end position="109"/>
    </location>
</feature>
<comment type="pathway">
    <text evidence="2">Glycerolipid metabolism; triacylglycerol biosynthesis.</text>
</comment>
<feature type="transmembrane region" description="Helical" evidence="14">
    <location>
        <begin position="274"/>
        <end position="292"/>
    </location>
</feature>
<feature type="compositionally biased region" description="Basic and acidic residues" evidence="13">
    <location>
        <begin position="21"/>
        <end position="53"/>
    </location>
</feature>
<comment type="similarity">
    <text evidence="4 11">Belongs to the membrane-bound acyltransferase family. Sterol o-acyltransferase subfamily.</text>
</comment>
<comment type="subcellular location">
    <subcellularLocation>
        <location evidence="1 11">Endoplasmic reticulum membrane</location>
        <topology evidence="1 11">Multi-pass membrane protein</topology>
    </subcellularLocation>
</comment>
<accession>A0AAD8MMY4</accession>
<dbReference type="Proteomes" id="UP001237642">
    <property type="component" value="Unassembled WGS sequence"/>
</dbReference>
<evidence type="ECO:0000256" key="1">
    <source>
        <dbReference type="ARBA" id="ARBA00004477"/>
    </source>
</evidence>
<keyword evidence="5 11" id="KW-0808">Transferase</keyword>
<evidence type="ECO:0000256" key="12">
    <source>
        <dbReference type="PIRSR" id="PIRSR000439-1"/>
    </source>
</evidence>
<dbReference type="PANTHER" id="PTHR10408">
    <property type="entry name" value="STEROL O-ACYLTRANSFERASE"/>
    <property type="match status" value="1"/>
</dbReference>
<reference evidence="15" key="1">
    <citation type="submission" date="2023-02" db="EMBL/GenBank/DDBJ databases">
        <title>Genome of toxic invasive species Heracleum sosnowskyi carries increased number of genes despite the absence of recent whole-genome duplications.</title>
        <authorList>
            <person name="Schelkunov M."/>
            <person name="Shtratnikova V."/>
            <person name="Makarenko M."/>
            <person name="Klepikova A."/>
            <person name="Omelchenko D."/>
            <person name="Novikova G."/>
            <person name="Obukhova E."/>
            <person name="Bogdanov V."/>
            <person name="Penin A."/>
            <person name="Logacheva M."/>
        </authorList>
    </citation>
    <scope>NUCLEOTIDE SEQUENCE</scope>
    <source>
        <strain evidence="15">Hsosn_3</strain>
        <tissue evidence="15">Leaf</tissue>
    </source>
</reference>
<dbReference type="InterPro" id="IPR014371">
    <property type="entry name" value="Oat_ACAT_DAG_ARE"/>
</dbReference>
<evidence type="ECO:0000256" key="6">
    <source>
        <dbReference type="ARBA" id="ARBA00022692"/>
    </source>
</evidence>
<evidence type="ECO:0000256" key="4">
    <source>
        <dbReference type="ARBA" id="ARBA00009010"/>
    </source>
</evidence>
<evidence type="ECO:0000256" key="9">
    <source>
        <dbReference type="ARBA" id="ARBA00023136"/>
    </source>
</evidence>
<dbReference type="PANTHER" id="PTHR10408:SF7">
    <property type="entry name" value="DIACYLGLYCEROL O-ACYLTRANSFERASE 1"/>
    <property type="match status" value="1"/>
</dbReference>
<dbReference type="EMBL" id="JAUIZM010000006">
    <property type="protein sequence ID" value="KAK1377778.1"/>
    <property type="molecule type" value="Genomic_DNA"/>
</dbReference>
<dbReference type="Pfam" id="PF03062">
    <property type="entry name" value="MBOAT"/>
    <property type="match status" value="1"/>
</dbReference>
<evidence type="ECO:0000256" key="3">
    <source>
        <dbReference type="ARBA" id="ARBA00005189"/>
    </source>
</evidence>
<dbReference type="GO" id="GO:0009941">
    <property type="term" value="C:chloroplast envelope"/>
    <property type="evidence" value="ECO:0007669"/>
    <property type="project" value="TreeGrafter"/>
</dbReference>
<feature type="region of interest" description="Disordered" evidence="13">
    <location>
        <begin position="1"/>
        <end position="53"/>
    </location>
</feature>
<feature type="transmembrane region" description="Helical" evidence="14">
    <location>
        <begin position="129"/>
        <end position="149"/>
    </location>
</feature>
<feature type="transmembrane region" description="Helical" evidence="14">
    <location>
        <begin position="322"/>
        <end position="344"/>
    </location>
</feature>
<evidence type="ECO:0000256" key="2">
    <source>
        <dbReference type="ARBA" id="ARBA00004771"/>
    </source>
</evidence>
<evidence type="ECO:0000256" key="7">
    <source>
        <dbReference type="ARBA" id="ARBA00022824"/>
    </source>
</evidence>
<keyword evidence="7 11" id="KW-0256">Endoplasmic reticulum</keyword>
<feature type="transmembrane region" description="Helical" evidence="14">
    <location>
        <begin position="188"/>
        <end position="206"/>
    </location>
</feature>
<proteinExistence type="inferred from homology"/>
<gene>
    <name evidence="15" type="ORF">POM88_024522</name>
</gene>
<evidence type="ECO:0000256" key="13">
    <source>
        <dbReference type="SAM" id="MobiDB-lite"/>
    </source>
</evidence>
<dbReference type="InterPro" id="IPR027251">
    <property type="entry name" value="Diacylglycerol_acylTrfase1"/>
</dbReference>
<keyword evidence="8 14" id="KW-1133">Transmembrane helix</keyword>
<dbReference type="GO" id="GO:0004144">
    <property type="term" value="F:diacylglycerol O-acyltransferase activity"/>
    <property type="evidence" value="ECO:0007669"/>
    <property type="project" value="InterPro"/>
</dbReference>
<evidence type="ECO:0000256" key="10">
    <source>
        <dbReference type="ARBA" id="ARBA00023315"/>
    </source>
</evidence>
<feature type="transmembrane region" description="Helical" evidence="14">
    <location>
        <begin position="450"/>
        <end position="470"/>
    </location>
</feature>
<dbReference type="PIRSF" id="PIRSF500231">
    <property type="entry name" value="Oat_dag"/>
    <property type="match status" value="1"/>
</dbReference>
<dbReference type="AlphaFoldDB" id="A0AAD8MMY4"/>
<evidence type="ECO:0000256" key="5">
    <source>
        <dbReference type="ARBA" id="ARBA00022679"/>
    </source>
</evidence>
<comment type="pathway">
    <text evidence="3">Lipid metabolism.</text>
</comment>
<dbReference type="InterPro" id="IPR004299">
    <property type="entry name" value="MBOAT_fam"/>
</dbReference>
<sequence length="480" mass="55697">MTAITESDLGESVRRRVSASESDRNRIGETPELRNGESERKEMEEKEKEKEKEEIEKFALRPSAPAHRRIKESPLSSASIFKQSHTGIFNLCIVVLVAVNSRLIIENLMKYGLLISSGFWFSSRSLRDWPLLMCCLSLGIFPLGAYLVEKMVRRKSINEKIAVAFHITITTTALLYPVYVILRCDSAVQSGLTLMLFACIVWLKLVSYAHTNYDLRALANSGKGKFLSSMLNEDYLDQVSFKSLAYFMVAPTLCYQLSYPRTASVRKGWVVRQFLKLVVVTGIMGFIIEQYINPIVKNSEHPLKGDILYAVERVLKLSVPNLYVWLCLFYCFFHLWLNILAEILRFGDREFYKDWWNAKTVEEYWRMWNMPVHKWMVRHIYFPCLRNGIPKSVAIVIAFLVSAVFHELCIAVPCHIFKFWAFIGIMFQVPLVVITKYVHDKFRNSMVGNIIFWCFFSIYGQPMCVLLYYHDVMNRKLSSS</sequence>
<keyword evidence="6 14" id="KW-0812">Transmembrane</keyword>
<feature type="transmembrane region" description="Helical" evidence="14">
    <location>
        <begin position="419"/>
        <end position="438"/>
    </location>
</feature>
<keyword evidence="9 11" id="KW-0472">Membrane</keyword>
<keyword evidence="10 11" id="KW-0012">Acyltransferase</keyword>
<dbReference type="GO" id="GO:0019432">
    <property type="term" value="P:triglyceride biosynthetic process"/>
    <property type="evidence" value="ECO:0007669"/>
    <property type="project" value="InterPro"/>
</dbReference>
<evidence type="ECO:0000256" key="14">
    <source>
        <dbReference type="SAM" id="Phobius"/>
    </source>
</evidence>
<evidence type="ECO:0000313" key="15">
    <source>
        <dbReference type="EMBL" id="KAK1377778.1"/>
    </source>
</evidence>
<feature type="active site" evidence="12">
    <location>
        <position position="406"/>
    </location>
</feature>
<reference evidence="15" key="2">
    <citation type="submission" date="2023-05" db="EMBL/GenBank/DDBJ databases">
        <authorList>
            <person name="Schelkunov M.I."/>
        </authorList>
    </citation>
    <scope>NUCLEOTIDE SEQUENCE</scope>
    <source>
        <strain evidence="15">Hsosn_3</strain>
        <tissue evidence="15">Leaf</tissue>
    </source>
</reference>
<feature type="transmembrane region" description="Helical" evidence="14">
    <location>
        <begin position="161"/>
        <end position="182"/>
    </location>
</feature>
<comment type="caution">
    <text evidence="15">The sequence shown here is derived from an EMBL/GenBank/DDBJ whole genome shotgun (WGS) entry which is preliminary data.</text>
</comment>
<protein>
    <recommendedName>
        <fullName evidence="11">O-acyltransferase</fullName>
    </recommendedName>
</protein>
<name>A0AAD8MMY4_9APIA</name>
<dbReference type="PIRSF" id="PIRSF000439">
    <property type="entry name" value="Oat_ACAT_DAG_ARE"/>
    <property type="match status" value="1"/>
</dbReference>
<evidence type="ECO:0000256" key="8">
    <source>
        <dbReference type="ARBA" id="ARBA00022989"/>
    </source>
</evidence>
<dbReference type="GO" id="GO:0005789">
    <property type="term" value="C:endoplasmic reticulum membrane"/>
    <property type="evidence" value="ECO:0007669"/>
    <property type="project" value="UniProtKB-SubCell"/>
</dbReference>
<keyword evidence="16" id="KW-1185">Reference proteome</keyword>
<evidence type="ECO:0000313" key="16">
    <source>
        <dbReference type="Proteomes" id="UP001237642"/>
    </source>
</evidence>
<feature type="transmembrane region" description="Helical" evidence="14">
    <location>
        <begin position="393"/>
        <end position="413"/>
    </location>
</feature>
<evidence type="ECO:0000256" key="11">
    <source>
        <dbReference type="PIRNR" id="PIRNR000439"/>
    </source>
</evidence>